<dbReference type="AlphaFoldDB" id="A0AAV1HS20"/>
<evidence type="ECO:0000256" key="2">
    <source>
        <dbReference type="ARBA" id="ARBA00023277"/>
    </source>
</evidence>
<sequence length="1196" mass="129644">MVMCVGQKRYCQLLSSLGALHRKAFASSSFPRRGTRPERLWDGRLSRRHLGLRARHFTISAAALAPAEVSRGPSAGQAVQTVPLHPPSSAVDVQVQDGNVVIGSHTLIEGLTTEARVTRADSDGLVLGFELQDGPKSMADIVLGKLICQRFLACARCKLWWMTPEWGSRALHIPPETQFALFQTAAGGPYIIALPLIDNQTYRGTLRGPKRLNGQLKEAAGDDEIVLRIESGDAQVLGERFQNALLLAADMDPFALVERAVAAAAAMSGGARPLREKSIPGLLDVFGWCTWDAFYSRVSARGLHEGLRSLIAGGAPPGFLIIDDGWQCTDVDASLREPSMMNQEMMKQLNMPGYGETGDEFIEAELEMLAMGAKDIPQGSALGAVLETLSVNEEMLDHHYTRHERARSSRKEDERLPWRKAKRSKSQERKLRSLDSMSDSLDSADLDSSISASMLDAELNGGPAATRSAVELSLDEDKIREILQAGMDAGKAGQGSNGSQEPETFFDAKDDVDEELPQAEQVPGPGKITTLERSSPEQMKAIREEASTSGTALSKSAEPKEAEIVQEGKEPREEHYNPVMWLAMAAVNRVGGLAAGIANAIFVKFYQYVVDPAEAETWPFRLFAYLAKGILRENMLEFFATSGDFTRRLTSIRANPKFSTPLAGPEDFYSENQEQLGSVVSSLKQLYGLRYIYCWHGLSAYWSGVSPDPKEHGVAKYKASLHYSEPTAGLVEIEPSMAWNPSVVSGIGVVQNVDELYNDMHSYLASSGISGVKVDCQAGVGLSGSTLGGGSTVAAKYHEALEKSVLTHFTGNQCINCMCHSTENLYRMQETAVARVSDDFYPRNPASSYPHIAACAFNGFFLSAILHPDWDMFQSKHPAAKAHAAARAVSGAAVYVSDYPGQHDFSLLKQLVLPDGSVLRARLPGRPTADCLFTDVLRDGKSLLKVWNANACNAVVGAFNLQGSAWDRKKRQYTTYTSNPPMLGTDICVKDVPVFSPAAAASNGRRQLPGQTTESPDGLQNSREAAVPRSWVAMRSDQGESIQRLRHDDGTHVSLAGGESVVVTMAPVVAHCGVHFAALGLPHMLNGGAAVRACSLSQVDELVRNPHTSRWLSSLLQKPFPAGPQATGACEGSAPSIAALVEVHGAGRLLMFSNKAPCRCVLNTKEIEFEYDNEASTLVVTLPYARGLNHNLVVMI</sequence>
<feature type="region of interest" description="Disordered" evidence="3">
    <location>
        <begin position="1000"/>
        <end position="1023"/>
    </location>
</feature>
<name>A0AAV1HS20_9CHLO</name>
<dbReference type="InterPro" id="IPR017853">
    <property type="entry name" value="GH"/>
</dbReference>
<keyword evidence="5" id="KW-1185">Reference proteome</keyword>
<proteinExistence type="inferred from homology"/>
<dbReference type="Proteomes" id="UP001314263">
    <property type="component" value="Unassembled WGS sequence"/>
</dbReference>
<dbReference type="PANTHER" id="PTHR31268">
    <property type="match status" value="1"/>
</dbReference>
<feature type="compositionally biased region" description="Low complexity" evidence="3">
    <location>
        <begin position="434"/>
        <end position="444"/>
    </location>
</feature>
<feature type="compositionally biased region" description="Polar residues" evidence="3">
    <location>
        <begin position="1009"/>
        <end position="1023"/>
    </location>
</feature>
<evidence type="ECO:0008006" key="6">
    <source>
        <dbReference type="Google" id="ProtNLM"/>
    </source>
</evidence>
<organism evidence="4 5">
    <name type="scientific">Coccomyxa viridis</name>
    <dbReference type="NCBI Taxonomy" id="1274662"/>
    <lineage>
        <taxon>Eukaryota</taxon>
        <taxon>Viridiplantae</taxon>
        <taxon>Chlorophyta</taxon>
        <taxon>core chlorophytes</taxon>
        <taxon>Trebouxiophyceae</taxon>
        <taxon>Trebouxiophyceae incertae sedis</taxon>
        <taxon>Coccomyxaceae</taxon>
        <taxon>Coccomyxa</taxon>
    </lineage>
</organism>
<evidence type="ECO:0000313" key="4">
    <source>
        <dbReference type="EMBL" id="CAK0736673.1"/>
    </source>
</evidence>
<reference evidence="4 5" key="1">
    <citation type="submission" date="2023-10" db="EMBL/GenBank/DDBJ databases">
        <authorList>
            <person name="Maclean D."/>
            <person name="Macfadyen A."/>
        </authorList>
    </citation>
    <scope>NUCLEOTIDE SEQUENCE [LARGE SCALE GENOMIC DNA]</scope>
</reference>
<evidence type="ECO:0000256" key="3">
    <source>
        <dbReference type="SAM" id="MobiDB-lite"/>
    </source>
</evidence>
<evidence type="ECO:0000313" key="5">
    <source>
        <dbReference type="Proteomes" id="UP001314263"/>
    </source>
</evidence>
<dbReference type="Pfam" id="PF05691">
    <property type="entry name" value="Raffinose_syn"/>
    <property type="match status" value="2"/>
</dbReference>
<feature type="region of interest" description="Disordered" evidence="3">
    <location>
        <begin position="400"/>
        <end position="444"/>
    </location>
</feature>
<evidence type="ECO:0000256" key="1">
    <source>
        <dbReference type="ARBA" id="ARBA00007240"/>
    </source>
</evidence>
<gene>
    <name evidence="4" type="ORF">CVIRNUC_000784</name>
</gene>
<dbReference type="SUPFAM" id="SSF51445">
    <property type="entry name" value="(Trans)glycosidases"/>
    <property type="match status" value="2"/>
</dbReference>
<keyword evidence="2" id="KW-0119">Carbohydrate metabolism</keyword>
<dbReference type="InterPro" id="IPR008811">
    <property type="entry name" value="Glycosyl_hydrolases_36"/>
</dbReference>
<comment type="caution">
    <text evidence="4">The sequence shown here is derived from an EMBL/GenBank/DDBJ whole genome shotgun (WGS) entry which is preliminary data.</text>
</comment>
<feature type="region of interest" description="Disordered" evidence="3">
    <location>
        <begin position="516"/>
        <end position="571"/>
    </location>
</feature>
<dbReference type="PANTHER" id="PTHR31268:SF32">
    <property type="entry name" value="GALACTINOL--SUCROSE GALACTOSYLTRANSFERASE 2-RELATED"/>
    <property type="match status" value="1"/>
</dbReference>
<protein>
    <recommendedName>
        <fullName evidence="6">Raffinose synthase</fullName>
    </recommendedName>
</protein>
<dbReference type="EMBL" id="CAUYUE010000001">
    <property type="protein sequence ID" value="CAK0736673.1"/>
    <property type="molecule type" value="Genomic_DNA"/>
</dbReference>
<feature type="compositionally biased region" description="Basic and acidic residues" evidence="3">
    <location>
        <begin position="406"/>
        <end position="417"/>
    </location>
</feature>
<feature type="compositionally biased region" description="Basic and acidic residues" evidence="3">
    <location>
        <begin position="557"/>
        <end position="571"/>
    </location>
</feature>
<comment type="similarity">
    <text evidence="1">Belongs to the glycosyl hydrolases 36 family.</text>
</comment>
<accession>A0AAV1HS20</accession>